<dbReference type="STRING" id="1365484.W6QWD8"/>
<dbReference type="PANTHER" id="PTHR40780:SF2">
    <property type="entry name" value="DUF3669 DOMAIN-CONTAINING PROTEIN"/>
    <property type="match status" value="1"/>
</dbReference>
<evidence type="ECO:0000259" key="1">
    <source>
        <dbReference type="Pfam" id="PF12417"/>
    </source>
</evidence>
<dbReference type="OrthoDB" id="2993351at2759"/>
<dbReference type="Proteomes" id="UP000030686">
    <property type="component" value="Unassembled WGS sequence"/>
</dbReference>
<dbReference type="PANTHER" id="PTHR40780">
    <property type="entry name" value="DUF3669 DOMAIN-CONTAINING PROTEIN"/>
    <property type="match status" value="1"/>
</dbReference>
<dbReference type="EMBL" id="HG792017">
    <property type="protein sequence ID" value="CDM33822.1"/>
    <property type="molecule type" value="Genomic_DNA"/>
</dbReference>
<accession>W6QWD8</accession>
<protein>
    <recommendedName>
        <fullName evidence="1">DUF3669 domain-containing protein</fullName>
    </recommendedName>
</protein>
<gene>
    <name evidence="2" type="ORF">PROQFM164_S03g000546</name>
</gene>
<sequence length="68" mass="7565">MAEALAMMHWIAGIDANDVEFVLATYNDNDGGRINNVLGRHSMWMLDFDLCRNMTMGENGVAKAVKAF</sequence>
<keyword evidence="3" id="KW-1185">Reference proteome</keyword>
<proteinExistence type="predicted"/>
<name>W6QWD8_PENRF</name>
<dbReference type="Pfam" id="PF12417">
    <property type="entry name" value="DUF3669"/>
    <property type="match status" value="1"/>
</dbReference>
<evidence type="ECO:0000313" key="2">
    <source>
        <dbReference type="EMBL" id="CDM33822.1"/>
    </source>
</evidence>
<organism evidence="2 3">
    <name type="scientific">Penicillium roqueforti (strain FM164)</name>
    <dbReference type="NCBI Taxonomy" id="1365484"/>
    <lineage>
        <taxon>Eukaryota</taxon>
        <taxon>Fungi</taxon>
        <taxon>Dikarya</taxon>
        <taxon>Ascomycota</taxon>
        <taxon>Pezizomycotina</taxon>
        <taxon>Eurotiomycetes</taxon>
        <taxon>Eurotiomycetidae</taxon>
        <taxon>Eurotiales</taxon>
        <taxon>Aspergillaceae</taxon>
        <taxon>Penicillium</taxon>
    </lineage>
</organism>
<dbReference type="AlphaFoldDB" id="W6QWD8"/>
<reference evidence="2" key="1">
    <citation type="journal article" date="2014" name="Nat. Commun.">
        <title>Multiple recent horizontal transfers of a large genomic region in cheese making fungi.</title>
        <authorList>
            <person name="Cheeseman K."/>
            <person name="Ropars J."/>
            <person name="Renault P."/>
            <person name="Dupont J."/>
            <person name="Gouzy J."/>
            <person name="Branca A."/>
            <person name="Abraham A.L."/>
            <person name="Ceppi M."/>
            <person name="Conseiller E."/>
            <person name="Debuchy R."/>
            <person name="Malagnac F."/>
            <person name="Goarin A."/>
            <person name="Silar P."/>
            <person name="Lacoste S."/>
            <person name="Sallet E."/>
            <person name="Bensimon A."/>
            <person name="Giraud T."/>
            <person name="Brygoo Y."/>
        </authorList>
    </citation>
    <scope>NUCLEOTIDE SEQUENCE [LARGE SCALE GENOMIC DNA]</scope>
    <source>
        <strain evidence="2">FM164</strain>
    </source>
</reference>
<evidence type="ECO:0000313" key="3">
    <source>
        <dbReference type="Proteomes" id="UP000030686"/>
    </source>
</evidence>
<feature type="domain" description="DUF3669" evidence="1">
    <location>
        <begin position="43"/>
        <end position="68"/>
    </location>
</feature>
<dbReference type="InterPro" id="IPR022137">
    <property type="entry name" value="Znf_prot_DUF3669"/>
</dbReference>